<sequence>MYQEVLEGGTAHCDAILRQHLLRPSTAPVSGYRNTLCSCAASSPLCTMEPIAFDITRQ</sequence>
<evidence type="ECO:0000313" key="1">
    <source>
        <dbReference type="EMBL" id="KZT74465.1"/>
    </source>
</evidence>
<reference evidence="1 2" key="1">
    <citation type="journal article" date="2016" name="Mol. Biol. Evol.">
        <title>Comparative Genomics of Early-Diverging Mushroom-Forming Fungi Provides Insights into the Origins of Lignocellulose Decay Capabilities.</title>
        <authorList>
            <person name="Nagy L.G."/>
            <person name="Riley R."/>
            <person name="Tritt A."/>
            <person name="Adam C."/>
            <person name="Daum C."/>
            <person name="Floudas D."/>
            <person name="Sun H."/>
            <person name="Yadav J.S."/>
            <person name="Pangilinan J."/>
            <person name="Larsson K.H."/>
            <person name="Matsuura K."/>
            <person name="Barry K."/>
            <person name="Labutti K."/>
            <person name="Kuo R."/>
            <person name="Ohm R.A."/>
            <person name="Bhattacharya S.S."/>
            <person name="Shirouzu T."/>
            <person name="Yoshinaga Y."/>
            <person name="Martin F.M."/>
            <person name="Grigoriev I.V."/>
            <person name="Hibbett D.S."/>
        </authorList>
    </citation>
    <scope>NUCLEOTIDE SEQUENCE [LARGE SCALE GENOMIC DNA]</scope>
    <source>
        <strain evidence="1 2">L-15889</strain>
    </source>
</reference>
<dbReference type="EMBL" id="KV429033">
    <property type="protein sequence ID" value="KZT74465.1"/>
    <property type="molecule type" value="Genomic_DNA"/>
</dbReference>
<dbReference type="Proteomes" id="UP000076727">
    <property type="component" value="Unassembled WGS sequence"/>
</dbReference>
<protein>
    <submittedName>
        <fullName evidence="1">Uncharacterized protein</fullName>
    </submittedName>
</protein>
<keyword evidence="2" id="KW-1185">Reference proteome</keyword>
<name>A0A165U6H1_9APHY</name>
<evidence type="ECO:0000313" key="2">
    <source>
        <dbReference type="Proteomes" id="UP000076727"/>
    </source>
</evidence>
<organism evidence="1 2">
    <name type="scientific">Daedalea quercina L-15889</name>
    <dbReference type="NCBI Taxonomy" id="1314783"/>
    <lineage>
        <taxon>Eukaryota</taxon>
        <taxon>Fungi</taxon>
        <taxon>Dikarya</taxon>
        <taxon>Basidiomycota</taxon>
        <taxon>Agaricomycotina</taxon>
        <taxon>Agaricomycetes</taxon>
        <taxon>Polyporales</taxon>
        <taxon>Fomitopsis</taxon>
    </lineage>
</organism>
<accession>A0A165U6H1</accession>
<proteinExistence type="predicted"/>
<dbReference type="AlphaFoldDB" id="A0A165U6H1"/>
<gene>
    <name evidence="1" type="ORF">DAEQUDRAFT_720636</name>
</gene>